<sequence>MQNPFIPTFGVSPVVLGGDDSLIRDFGAGLDGGPGDPRRTLLISGPRGIGKTVALNELEDEAARHGWVVLRAQPYDLISPLVASVIPKTLSSLRQKNPDRRRITGVNIAGIGGFSTETPSSEKPEPSLIGSLNALCDALPQGSGALLTLDEVQSVDSKELWQLTAAVQDLRRDGRDVAFAAAGLPDGVATLLQHPGTTFLRRAQHTVLAPMTPTETLTVLEETALQGAVHIPADVLHDAAALTRGYPFLIQLLGYHLFERAIRRDQLVSHDDLGAVTPDVLRTLGDLIHQPALLHLPTAELEYLEAMAEVQDGQQAVPSAAIAQRLGKSLQQVSMVRQKLIDRELIYSPRRGALNFVIPHMGSHLKQRATRDTGWD</sequence>
<evidence type="ECO:0000259" key="1">
    <source>
        <dbReference type="Pfam" id="PF13191"/>
    </source>
</evidence>
<dbReference type="SUPFAM" id="SSF52540">
    <property type="entry name" value="P-loop containing nucleoside triphosphate hydrolases"/>
    <property type="match status" value="1"/>
</dbReference>
<dbReference type="AlphaFoldDB" id="A0A7H0KBP2"/>
<keyword evidence="2" id="KW-0067">ATP-binding</keyword>
<reference evidence="2 3" key="1">
    <citation type="submission" date="2020-05" db="EMBL/GenBank/DDBJ databases">
        <title>Descriptions of Corynebacterium xxxx sp. nov., Corynebacterium yyyy sp. nov. and Corynebacterium zzzz sp. nov.</title>
        <authorList>
            <person name="Zhang G."/>
        </authorList>
    </citation>
    <scope>NUCLEOTIDE SEQUENCE [LARGE SCALE GENOMIC DNA]</scope>
    <source>
        <strain evidence="3">zg-913</strain>
    </source>
</reference>
<dbReference type="Proteomes" id="UP000577408">
    <property type="component" value="Unassembled WGS sequence"/>
</dbReference>
<dbReference type="GO" id="GO:0005524">
    <property type="term" value="F:ATP binding"/>
    <property type="evidence" value="ECO:0007669"/>
    <property type="project" value="UniProtKB-KW"/>
</dbReference>
<name>A0A7H0KBP2_9CORY</name>
<dbReference type="Gene3D" id="1.10.10.10">
    <property type="entry name" value="Winged helix-like DNA-binding domain superfamily/Winged helix DNA-binding domain"/>
    <property type="match status" value="1"/>
</dbReference>
<dbReference type="Pfam" id="PF13191">
    <property type="entry name" value="AAA_16"/>
    <property type="match status" value="1"/>
</dbReference>
<evidence type="ECO:0000313" key="2">
    <source>
        <dbReference type="EMBL" id="MBA1837456.1"/>
    </source>
</evidence>
<keyword evidence="3" id="KW-1185">Reference proteome</keyword>
<dbReference type="InterPro" id="IPR027417">
    <property type="entry name" value="P-loop_NTPase"/>
</dbReference>
<dbReference type="Gene3D" id="3.40.50.300">
    <property type="entry name" value="P-loop containing nucleotide triphosphate hydrolases"/>
    <property type="match status" value="1"/>
</dbReference>
<dbReference type="InterPro" id="IPR041664">
    <property type="entry name" value="AAA_16"/>
</dbReference>
<accession>A0A7H0KBP2</accession>
<comment type="caution">
    <text evidence="2">The sequence shown here is derived from an EMBL/GenBank/DDBJ whole genome shotgun (WGS) entry which is preliminary data.</text>
</comment>
<dbReference type="RefSeq" id="WP_181192174.1">
    <property type="nucleotide sequence ID" value="NZ_JABFED010000003.1"/>
</dbReference>
<protein>
    <submittedName>
        <fullName evidence="2">ATP-binding protein</fullName>
    </submittedName>
</protein>
<gene>
    <name evidence="2" type="ORF">HMA55_06005</name>
</gene>
<dbReference type="EMBL" id="JABFED010000003">
    <property type="protein sequence ID" value="MBA1837456.1"/>
    <property type="molecule type" value="Genomic_DNA"/>
</dbReference>
<feature type="domain" description="Orc1-like AAA ATPase" evidence="1">
    <location>
        <begin position="35"/>
        <end position="171"/>
    </location>
</feature>
<evidence type="ECO:0000313" key="3">
    <source>
        <dbReference type="Proteomes" id="UP000577408"/>
    </source>
</evidence>
<proteinExistence type="predicted"/>
<dbReference type="InterPro" id="IPR036388">
    <property type="entry name" value="WH-like_DNA-bd_sf"/>
</dbReference>
<organism evidence="2 3">
    <name type="scientific">Corynebacterium wankanglinii</name>
    <dbReference type="NCBI Taxonomy" id="2735136"/>
    <lineage>
        <taxon>Bacteria</taxon>
        <taxon>Bacillati</taxon>
        <taxon>Actinomycetota</taxon>
        <taxon>Actinomycetes</taxon>
        <taxon>Mycobacteriales</taxon>
        <taxon>Corynebacteriaceae</taxon>
        <taxon>Corynebacterium</taxon>
    </lineage>
</organism>
<keyword evidence="2" id="KW-0547">Nucleotide-binding</keyword>